<evidence type="ECO:0000259" key="2">
    <source>
        <dbReference type="Pfam" id="PF00561"/>
    </source>
</evidence>
<dbReference type="GO" id="GO:0016787">
    <property type="term" value="F:hydrolase activity"/>
    <property type="evidence" value="ECO:0007669"/>
    <property type="project" value="UniProtKB-KW"/>
</dbReference>
<evidence type="ECO:0000256" key="1">
    <source>
        <dbReference type="ARBA" id="ARBA00022801"/>
    </source>
</evidence>
<gene>
    <name evidence="3" type="ORF">Val02_88600</name>
</gene>
<evidence type="ECO:0000313" key="3">
    <source>
        <dbReference type="EMBL" id="GIJ51974.1"/>
    </source>
</evidence>
<sequence length="283" mass="30896">MASSTPERGLTIDVGGTATNYHDRGDGPPVLLIHGSGPGVSAWANWRTVLPALSSRFRVVAPDIVGFGYTQRPPDGRYDPEVWAAHLLGFLDALDISRVSIVGNSFGGALAMRLAAVAPDRVDRLVLMGSVGVRFPITDGLEAVWGFEPSLESMRGLLDVFTYDTERLADGLAEMRLAAAMRPGVHESYAAMFPAPRQRVLDALAVAEDDIAALRHRTLLVHGRDDNVIPLDVSFRLLHLIENSELHVFARCGHWVQIERADRFTALVTDFLTAPDREPTPAR</sequence>
<dbReference type="PANTHER" id="PTHR43798:SF31">
    <property type="entry name" value="AB HYDROLASE SUPERFAMILY PROTEIN YCLE"/>
    <property type="match status" value="1"/>
</dbReference>
<keyword evidence="1 3" id="KW-0378">Hydrolase</keyword>
<dbReference type="InterPro" id="IPR050266">
    <property type="entry name" value="AB_hydrolase_sf"/>
</dbReference>
<keyword evidence="4" id="KW-1185">Reference proteome</keyword>
<feature type="domain" description="AB hydrolase-1" evidence="2">
    <location>
        <begin position="28"/>
        <end position="260"/>
    </location>
</feature>
<dbReference type="SUPFAM" id="SSF53474">
    <property type="entry name" value="alpha/beta-Hydrolases"/>
    <property type="match status" value="1"/>
</dbReference>
<dbReference type="EMBL" id="BOPF01000060">
    <property type="protein sequence ID" value="GIJ51974.1"/>
    <property type="molecule type" value="Genomic_DNA"/>
</dbReference>
<dbReference type="Pfam" id="PF00561">
    <property type="entry name" value="Abhydrolase_1"/>
    <property type="match status" value="1"/>
</dbReference>
<dbReference type="PANTHER" id="PTHR43798">
    <property type="entry name" value="MONOACYLGLYCEROL LIPASE"/>
    <property type="match status" value="1"/>
</dbReference>
<dbReference type="InterPro" id="IPR000073">
    <property type="entry name" value="AB_hydrolase_1"/>
</dbReference>
<name>A0A8J3YUK8_9ACTN</name>
<dbReference type="RefSeq" id="WP_203905374.1">
    <property type="nucleotide sequence ID" value="NZ_BOPF01000060.1"/>
</dbReference>
<dbReference type="GO" id="GO:0016020">
    <property type="term" value="C:membrane"/>
    <property type="evidence" value="ECO:0007669"/>
    <property type="project" value="TreeGrafter"/>
</dbReference>
<evidence type="ECO:0000313" key="4">
    <source>
        <dbReference type="Proteomes" id="UP000619260"/>
    </source>
</evidence>
<organism evidence="3 4">
    <name type="scientific">Virgisporangium aliadipatigenens</name>
    <dbReference type="NCBI Taxonomy" id="741659"/>
    <lineage>
        <taxon>Bacteria</taxon>
        <taxon>Bacillati</taxon>
        <taxon>Actinomycetota</taxon>
        <taxon>Actinomycetes</taxon>
        <taxon>Micromonosporales</taxon>
        <taxon>Micromonosporaceae</taxon>
        <taxon>Virgisporangium</taxon>
    </lineage>
</organism>
<dbReference type="InterPro" id="IPR029058">
    <property type="entry name" value="AB_hydrolase_fold"/>
</dbReference>
<proteinExistence type="predicted"/>
<dbReference type="AlphaFoldDB" id="A0A8J3YUK8"/>
<dbReference type="PRINTS" id="PR00111">
    <property type="entry name" value="ABHYDROLASE"/>
</dbReference>
<dbReference type="Gene3D" id="3.40.50.1820">
    <property type="entry name" value="alpha/beta hydrolase"/>
    <property type="match status" value="1"/>
</dbReference>
<dbReference type="Proteomes" id="UP000619260">
    <property type="component" value="Unassembled WGS sequence"/>
</dbReference>
<comment type="caution">
    <text evidence="3">The sequence shown here is derived from an EMBL/GenBank/DDBJ whole genome shotgun (WGS) entry which is preliminary data.</text>
</comment>
<accession>A0A8J3YUK8</accession>
<reference evidence="3" key="1">
    <citation type="submission" date="2021-01" db="EMBL/GenBank/DDBJ databases">
        <title>Whole genome shotgun sequence of Virgisporangium aliadipatigenens NBRC 105644.</title>
        <authorList>
            <person name="Komaki H."/>
            <person name="Tamura T."/>
        </authorList>
    </citation>
    <scope>NUCLEOTIDE SEQUENCE</scope>
    <source>
        <strain evidence="3">NBRC 105644</strain>
    </source>
</reference>
<protein>
    <submittedName>
        <fullName evidence="3">2,6-dioxo-6-phenylhexa-3-enoate hydrolase</fullName>
    </submittedName>
</protein>